<dbReference type="SMART" id="SM00382">
    <property type="entry name" value="AAA"/>
    <property type="match status" value="1"/>
</dbReference>
<keyword evidence="11" id="KW-1185">Reference proteome</keyword>
<evidence type="ECO:0000256" key="7">
    <source>
        <dbReference type="ARBA" id="ARBA00022967"/>
    </source>
</evidence>
<dbReference type="NCBIfam" id="TIGR04520">
    <property type="entry name" value="ECF_ATPase_1"/>
    <property type="match status" value="1"/>
</dbReference>
<dbReference type="EMBL" id="JAFBEV010000019">
    <property type="protein sequence ID" value="MBM7658598.1"/>
    <property type="molecule type" value="Genomic_DNA"/>
</dbReference>
<dbReference type="InterPro" id="IPR015856">
    <property type="entry name" value="ABC_transpr_CbiO/EcfA_su"/>
</dbReference>
<dbReference type="PROSITE" id="PS50893">
    <property type="entry name" value="ABC_TRANSPORTER_2"/>
    <property type="match status" value="1"/>
</dbReference>
<evidence type="ECO:0000256" key="1">
    <source>
        <dbReference type="ARBA" id="ARBA00004202"/>
    </source>
</evidence>
<evidence type="ECO:0000259" key="9">
    <source>
        <dbReference type="PROSITE" id="PS50893"/>
    </source>
</evidence>
<evidence type="ECO:0000256" key="8">
    <source>
        <dbReference type="ARBA" id="ARBA00023136"/>
    </source>
</evidence>
<keyword evidence="5" id="KW-0547">Nucleotide-binding</keyword>
<dbReference type="SUPFAM" id="SSF52540">
    <property type="entry name" value="P-loop containing nucleoside triphosphate hydrolases"/>
    <property type="match status" value="1"/>
</dbReference>
<feature type="domain" description="ABC transporter" evidence="9">
    <location>
        <begin position="5"/>
        <end position="240"/>
    </location>
</feature>
<evidence type="ECO:0000256" key="5">
    <source>
        <dbReference type="ARBA" id="ARBA00022741"/>
    </source>
</evidence>
<accession>A0ABS2Q9W8</accession>
<dbReference type="Proteomes" id="UP000823201">
    <property type="component" value="Unassembled WGS sequence"/>
</dbReference>
<dbReference type="InterPro" id="IPR030947">
    <property type="entry name" value="EcfA_1"/>
</dbReference>
<dbReference type="CDD" id="cd03225">
    <property type="entry name" value="ABC_cobalt_CbiO_domain1"/>
    <property type="match status" value="1"/>
</dbReference>
<organism evidence="10 11">
    <name type="scientific">Sporolactobacillus spathodeae</name>
    <dbReference type="NCBI Taxonomy" id="1465502"/>
    <lineage>
        <taxon>Bacteria</taxon>
        <taxon>Bacillati</taxon>
        <taxon>Bacillota</taxon>
        <taxon>Bacilli</taxon>
        <taxon>Bacillales</taxon>
        <taxon>Sporolactobacillaceae</taxon>
        <taxon>Sporolactobacillus</taxon>
    </lineage>
</organism>
<gene>
    <name evidence="10" type="ORF">JOC27_002051</name>
</gene>
<keyword evidence="6 10" id="KW-0067">ATP-binding</keyword>
<dbReference type="Pfam" id="PF00005">
    <property type="entry name" value="ABC_tran"/>
    <property type="match status" value="1"/>
</dbReference>
<keyword evidence="10" id="KW-0378">Hydrolase</keyword>
<comment type="caution">
    <text evidence="10">The sequence shown here is derived from an EMBL/GenBank/DDBJ whole genome shotgun (WGS) entry which is preliminary data.</text>
</comment>
<reference evidence="10 11" key="1">
    <citation type="submission" date="2021-01" db="EMBL/GenBank/DDBJ databases">
        <title>Genomic Encyclopedia of Type Strains, Phase IV (KMG-IV): sequencing the most valuable type-strain genomes for metagenomic binning, comparative biology and taxonomic classification.</title>
        <authorList>
            <person name="Goeker M."/>
        </authorList>
    </citation>
    <scope>NUCLEOTIDE SEQUENCE [LARGE SCALE GENOMIC DNA]</scope>
    <source>
        <strain evidence="10 11">DSM 100968</strain>
    </source>
</reference>
<comment type="subcellular location">
    <subcellularLocation>
        <location evidence="1">Cell membrane</location>
        <topology evidence="1">Peripheral membrane protein</topology>
    </subcellularLocation>
</comment>
<dbReference type="NCBIfam" id="NF010167">
    <property type="entry name" value="PRK13648.1"/>
    <property type="match status" value="1"/>
</dbReference>
<dbReference type="PANTHER" id="PTHR43553">
    <property type="entry name" value="HEAVY METAL TRANSPORTER"/>
    <property type="match status" value="1"/>
</dbReference>
<keyword evidence="4" id="KW-1003">Cell membrane</keyword>
<keyword evidence="7" id="KW-1278">Translocase</keyword>
<dbReference type="Gene3D" id="3.40.50.300">
    <property type="entry name" value="P-loop containing nucleotide triphosphate hydrolases"/>
    <property type="match status" value="1"/>
</dbReference>
<dbReference type="InterPro" id="IPR027417">
    <property type="entry name" value="P-loop_NTPase"/>
</dbReference>
<evidence type="ECO:0000256" key="3">
    <source>
        <dbReference type="ARBA" id="ARBA00022448"/>
    </source>
</evidence>
<dbReference type="InterPro" id="IPR003593">
    <property type="entry name" value="AAA+_ATPase"/>
</dbReference>
<evidence type="ECO:0000256" key="6">
    <source>
        <dbReference type="ARBA" id="ARBA00022840"/>
    </source>
</evidence>
<keyword evidence="8" id="KW-0472">Membrane</keyword>
<dbReference type="EC" id="3.6.3.-" evidence="10"/>
<keyword evidence="3" id="KW-0813">Transport</keyword>
<evidence type="ECO:0000256" key="2">
    <source>
        <dbReference type="ARBA" id="ARBA00005417"/>
    </source>
</evidence>
<sequence>MPNIIDVSDLSYRYQEAGSRVLDHVTLSVKQGEWLAIIGHNGSGKSTLAKCLNGLIQPEQGNVVVSGYNTKDESAIWKIRRRVGMVFQNPDNQFVGATVRDDVAFGMENHGVAREEMLQRLDEALKLVKMEAYADQEPHRLSGGQKQRVALAGIVALQPLIVILDEATSMLDPEGRRDVLETMKLLNKQRGLTVLSITHDLDEAVHADRLIVMNEGKVIRQGTPAEIFQHAELLEEIGLDLPFAVKMERLLRQRGLEMTERPLTQEGLVNALWTLRSTM</sequence>
<evidence type="ECO:0000313" key="11">
    <source>
        <dbReference type="Proteomes" id="UP000823201"/>
    </source>
</evidence>
<dbReference type="GO" id="GO:0016787">
    <property type="term" value="F:hydrolase activity"/>
    <property type="evidence" value="ECO:0007669"/>
    <property type="project" value="UniProtKB-KW"/>
</dbReference>
<proteinExistence type="inferred from homology"/>
<dbReference type="InterPro" id="IPR050095">
    <property type="entry name" value="ECF_ABC_transporter_ATP-bd"/>
</dbReference>
<evidence type="ECO:0000256" key="4">
    <source>
        <dbReference type="ARBA" id="ARBA00022475"/>
    </source>
</evidence>
<dbReference type="InterPro" id="IPR017871">
    <property type="entry name" value="ABC_transporter-like_CS"/>
</dbReference>
<dbReference type="PANTHER" id="PTHR43553:SF24">
    <property type="entry name" value="ENERGY-COUPLING FACTOR TRANSPORTER ATP-BINDING PROTEIN ECFA1"/>
    <property type="match status" value="1"/>
</dbReference>
<dbReference type="GO" id="GO:0005524">
    <property type="term" value="F:ATP binding"/>
    <property type="evidence" value="ECO:0007669"/>
    <property type="project" value="UniProtKB-KW"/>
</dbReference>
<protein>
    <submittedName>
        <fullName evidence="10">Energy-coupling factor transport system ATP-binding protein</fullName>
        <ecNumber evidence="10">3.6.3.-</ecNumber>
    </submittedName>
</protein>
<comment type="similarity">
    <text evidence="2">Belongs to the ABC transporter superfamily.</text>
</comment>
<dbReference type="PROSITE" id="PS00211">
    <property type="entry name" value="ABC_TRANSPORTER_1"/>
    <property type="match status" value="1"/>
</dbReference>
<name>A0ABS2Q9W8_9BACL</name>
<evidence type="ECO:0000313" key="10">
    <source>
        <dbReference type="EMBL" id="MBM7658598.1"/>
    </source>
</evidence>
<dbReference type="NCBIfam" id="NF010156">
    <property type="entry name" value="PRK13635.1"/>
    <property type="match status" value="1"/>
</dbReference>
<dbReference type="InterPro" id="IPR003439">
    <property type="entry name" value="ABC_transporter-like_ATP-bd"/>
</dbReference>